<sequence>MIKIDRNPVPPLSLAVEEQKAKGVYNKPDVIQRLKEDSHDKCYICELGGLSDPEVEHLKPHHGRTIPERIFDWNNLFYVCPHCNNIKKESKYDDKIIDCCKEDPEKMLEQFYEEGHVNVHNIVDEERAFMTADLIQECFEKRNTGIREAACQHRIDRLADEMNILYKTLEKYKKNPELLRYKRSLRSTLSRNSIFAAFKRNYVRKHILDYPDLEEFLM</sequence>
<dbReference type="AlphaFoldDB" id="C9LAI8"/>
<evidence type="ECO:0000313" key="2">
    <source>
        <dbReference type="Proteomes" id="UP000003755"/>
    </source>
</evidence>
<dbReference type="Proteomes" id="UP000003755">
    <property type="component" value="Unassembled WGS sequence"/>
</dbReference>
<dbReference type="eggNOG" id="COG1403">
    <property type="taxonomic scope" value="Bacteria"/>
</dbReference>
<reference evidence="1" key="1">
    <citation type="submission" date="2009-09" db="EMBL/GenBank/DDBJ databases">
        <authorList>
            <person name="Weinstock G."/>
            <person name="Sodergren E."/>
            <person name="Clifton S."/>
            <person name="Fulton L."/>
            <person name="Fulton B."/>
            <person name="Courtney L."/>
            <person name="Fronick C."/>
            <person name="Harrison M."/>
            <person name="Strong C."/>
            <person name="Farmer C."/>
            <person name="Delahaunty K."/>
            <person name="Markovic C."/>
            <person name="Hall O."/>
            <person name="Minx P."/>
            <person name="Tomlinson C."/>
            <person name="Mitreva M."/>
            <person name="Nelson J."/>
            <person name="Hou S."/>
            <person name="Wollam A."/>
            <person name="Pepin K.H."/>
            <person name="Johnson M."/>
            <person name="Bhonagiri V."/>
            <person name="Nash W.E."/>
            <person name="Warren W."/>
            <person name="Chinwalla A."/>
            <person name="Mardis E.R."/>
            <person name="Wilson R.K."/>
        </authorList>
    </citation>
    <scope>NUCLEOTIDE SEQUENCE [LARGE SCALE GENOMIC DNA]</scope>
    <source>
        <strain evidence="1">DSM 20583</strain>
    </source>
</reference>
<organism evidence="1 2">
    <name type="scientific">Blautia hansenii DSM 20583</name>
    <dbReference type="NCBI Taxonomy" id="537007"/>
    <lineage>
        <taxon>Bacteria</taxon>
        <taxon>Bacillati</taxon>
        <taxon>Bacillota</taxon>
        <taxon>Clostridia</taxon>
        <taxon>Lachnospirales</taxon>
        <taxon>Lachnospiraceae</taxon>
        <taxon>Blautia</taxon>
    </lineage>
</organism>
<gene>
    <name evidence="1" type="ORF">BLAHAN_06438</name>
</gene>
<dbReference type="Gene3D" id="1.10.30.50">
    <property type="match status" value="1"/>
</dbReference>
<protein>
    <submittedName>
        <fullName evidence="1">TIGR02646 family protein</fullName>
    </submittedName>
</protein>
<accession>C9LAI8</accession>
<keyword evidence="2" id="KW-1185">Reference proteome</keyword>
<dbReference type="RefSeq" id="WP_003022959.1">
    <property type="nucleotide sequence ID" value="NZ_CP022413.2"/>
</dbReference>
<dbReference type="HOGENOM" id="CLU_107902_0_0_9"/>
<dbReference type="EMBL" id="ABYU02000030">
    <property type="protein sequence ID" value="EEX20986.1"/>
    <property type="molecule type" value="Genomic_DNA"/>
</dbReference>
<proteinExistence type="predicted"/>
<dbReference type="STRING" id="537007.BLAHAN_06438"/>
<name>C9LAI8_BLAHA</name>
<comment type="caution">
    <text evidence="1">The sequence shown here is derived from an EMBL/GenBank/DDBJ whole genome shotgun (WGS) entry which is preliminary data.</text>
</comment>
<evidence type="ECO:0000313" key="1">
    <source>
        <dbReference type="EMBL" id="EEX20986.1"/>
    </source>
</evidence>